<name>U6GEI7_9EIME</name>
<evidence type="ECO:0008006" key="4">
    <source>
        <dbReference type="Google" id="ProtNLM"/>
    </source>
</evidence>
<evidence type="ECO:0000313" key="2">
    <source>
        <dbReference type="EMBL" id="CDI78666.1"/>
    </source>
</evidence>
<gene>
    <name evidence="2" type="ORF">EPH_0030350</name>
</gene>
<dbReference type="GO" id="GO:0005634">
    <property type="term" value="C:nucleus"/>
    <property type="evidence" value="ECO:0007669"/>
    <property type="project" value="TreeGrafter"/>
</dbReference>
<dbReference type="OrthoDB" id="307488at2759"/>
<dbReference type="Proteomes" id="UP000018201">
    <property type="component" value="Unassembled WGS sequence"/>
</dbReference>
<dbReference type="EMBL" id="HG691622">
    <property type="protein sequence ID" value="CDI78666.1"/>
    <property type="molecule type" value="Genomic_DNA"/>
</dbReference>
<sequence>MASTTRTETVTPAVIHIVSSSVSPPAATEDTATAAAPEAATVEPPKQVAWVEGTLDNEDLGRKSSKVCCIYHKPRAFGESSSSSSSSDSEGEGGAAQTRKAGSSRKPRKCKHHPSPHAAGGGGKTPLCKGQSDEHSAQ</sequence>
<evidence type="ECO:0000256" key="1">
    <source>
        <dbReference type="SAM" id="MobiDB-lite"/>
    </source>
</evidence>
<keyword evidence="3" id="KW-1185">Reference proteome</keyword>
<feature type="compositionally biased region" description="Basic residues" evidence="1">
    <location>
        <begin position="102"/>
        <end position="115"/>
    </location>
</feature>
<dbReference type="VEuPathDB" id="ToxoDB:EPH_0030350"/>
<reference evidence="2" key="1">
    <citation type="submission" date="2013-10" db="EMBL/GenBank/DDBJ databases">
        <title>Genomic analysis of the causative agents of coccidiosis in chickens.</title>
        <authorList>
            <person name="Reid A.J."/>
            <person name="Blake D."/>
            <person name="Billington K."/>
            <person name="Browne H."/>
            <person name="Dunn M."/>
            <person name="Hung S."/>
            <person name="Kawahara F."/>
            <person name="Miranda-Saavedra D."/>
            <person name="Mourier T."/>
            <person name="Nagra H."/>
            <person name="Otto T.D."/>
            <person name="Rawlings N."/>
            <person name="Sanchez A."/>
            <person name="Sanders M."/>
            <person name="Subramaniam C."/>
            <person name="Tay Y."/>
            <person name="Dear P."/>
            <person name="Doerig C."/>
            <person name="Gruber A."/>
            <person name="Parkinson J."/>
            <person name="Shirley M."/>
            <person name="Wan K.L."/>
            <person name="Berriman M."/>
            <person name="Tomley F."/>
            <person name="Pain A."/>
        </authorList>
    </citation>
    <scope>NUCLEOTIDE SEQUENCE [LARGE SCALE GENOMIC DNA]</scope>
    <source>
        <strain evidence="2">Houghton</strain>
    </source>
</reference>
<accession>U6GEI7</accession>
<feature type="region of interest" description="Disordered" evidence="1">
    <location>
        <begin position="20"/>
        <end position="48"/>
    </location>
</feature>
<dbReference type="Pfam" id="PF07491">
    <property type="entry name" value="PPI_Ypi1"/>
    <property type="match status" value="1"/>
</dbReference>
<protein>
    <recommendedName>
        <fullName evidence="4">Type 1 phosphatases regulator</fullName>
    </recommendedName>
</protein>
<feature type="compositionally biased region" description="Low complexity" evidence="1">
    <location>
        <begin position="20"/>
        <end position="45"/>
    </location>
</feature>
<organism evidence="2 3">
    <name type="scientific">Eimeria praecox</name>
    <dbReference type="NCBI Taxonomy" id="51316"/>
    <lineage>
        <taxon>Eukaryota</taxon>
        <taxon>Sar</taxon>
        <taxon>Alveolata</taxon>
        <taxon>Apicomplexa</taxon>
        <taxon>Conoidasida</taxon>
        <taxon>Coccidia</taxon>
        <taxon>Eucoccidiorida</taxon>
        <taxon>Eimeriorina</taxon>
        <taxon>Eimeriidae</taxon>
        <taxon>Eimeria</taxon>
    </lineage>
</organism>
<dbReference type="InterPro" id="IPR011107">
    <property type="entry name" value="PPI_Ypi1"/>
</dbReference>
<evidence type="ECO:0000313" key="3">
    <source>
        <dbReference type="Proteomes" id="UP000018201"/>
    </source>
</evidence>
<feature type="region of interest" description="Disordered" evidence="1">
    <location>
        <begin position="76"/>
        <end position="138"/>
    </location>
</feature>
<dbReference type="GO" id="GO:0008157">
    <property type="term" value="F:protein phosphatase 1 binding"/>
    <property type="evidence" value="ECO:0007669"/>
    <property type="project" value="TreeGrafter"/>
</dbReference>
<dbReference type="PANTHER" id="PTHR20835">
    <property type="entry name" value="E3 UBIQUITIN-PROTEIN LIGASE PPP1R11-RELATED"/>
    <property type="match status" value="1"/>
</dbReference>
<dbReference type="GO" id="GO:0004865">
    <property type="term" value="F:protein serine/threonine phosphatase inhibitor activity"/>
    <property type="evidence" value="ECO:0007669"/>
    <property type="project" value="InterPro"/>
</dbReference>
<proteinExistence type="predicted"/>
<dbReference type="AlphaFoldDB" id="U6GEI7"/>
<dbReference type="PANTHER" id="PTHR20835:SF0">
    <property type="entry name" value="E3 UBIQUITIN-PROTEIN LIGASE PPP1R11"/>
    <property type="match status" value="1"/>
</dbReference>
<feature type="compositionally biased region" description="Low complexity" evidence="1">
    <location>
        <begin position="78"/>
        <end position="88"/>
    </location>
</feature>
<reference evidence="2" key="2">
    <citation type="submission" date="2013-10" db="EMBL/GenBank/DDBJ databases">
        <authorList>
            <person name="Aslett M."/>
        </authorList>
    </citation>
    <scope>NUCLEOTIDE SEQUENCE [LARGE SCALE GENOMIC DNA]</scope>
    <source>
        <strain evidence="2">Houghton</strain>
    </source>
</reference>